<comment type="caution">
    <text evidence="2">The sequence shown here is derived from an EMBL/GenBank/DDBJ whole genome shotgun (WGS) entry which is preliminary data.</text>
</comment>
<organism evidence="2 3">
    <name type="scientific">Ceratitis capitata</name>
    <name type="common">Mediterranean fruit fly</name>
    <name type="synonym">Tephritis capitata</name>
    <dbReference type="NCBI Taxonomy" id="7213"/>
    <lineage>
        <taxon>Eukaryota</taxon>
        <taxon>Metazoa</taxon>
        <taxon>Ecdysozoa</taxon>
        <taxon>Arthropoda</taxon>
        <taxon>Hexapoda</taxon>
        <taxon>Insecta</taxon>
        <taxon>Pterygota</taxon>
        <taxon>Neoptera</taxon>
        <taxon>Endopterygota</taxon>
        <taxon>Diptera</taxon>
        <taxon>Brachycera</taxon>
        <taxon>Muscomorpha</taxon>
        <taxon>Tephritoidea</taxon>
        <taxon>Tephritidae</taxon>
        <taxon>Ceratitis</taxon>
        <taxon>Ceratitis</taxon>
    </lineage>
</organism>
<name>A0A811V2H7_CERCA</name>
<dbReference type="AlphaFoldDB" id="A0A811V2H7"/>
<evidence type="ECO:0000313" key="3">
    <source>
        <dbReference type="Proteomes" id="UP000606786"/>
    </source>
</evidence>
<dbReference type="EMBL" id="CAJHJT010000034">
    <property type="protein sequence ID" value="CAD7004565.1"/>
    <property type="molecule type" value="Genomic_DNA"/>
</dbReference>
<keyword evidence="1" id="KW-0812">Transmembrane</keyword>
<feature type="transmembrane region" description="Helical" evidence="1">
    <location>
        <begin position="62"/>
        <end position="81"/>
    </location>
</feature>
<accession>A0A811V2H7</accession>
<proteinExistence type="predicted"/>
<feature type="transmembrane region" description="Helical" evidence="1">
    <location>
        <begin position="130"/>
        <end position="152"/>
    </location>
</feature>
<keyword evidence="1" id="KW-1133">Transmembrane helix</keyword>
<feature type="transmembrane region" description="Helical" evidence="1">
    <location>
        <begin position="87"/>
        <end position="109"/>
    </location>
</feature>
<keyword evidence="3" id="KW-1185">Reference proteome</keyword>
<keyword evidence="1" id="KW-0472">Membrane</keyword>
<gene>
    <name evidence="2" type="ORF">CCAP1982_LOCUS12961</name>
</gene>
<reference evidence="2" key="1">
    <citation type="submission" date="2020-11" db="EMBL/GenBank/DDBJ databases">
        <authorList>
            <person name="Whitehead M."/>
        </authorList>
    </citation>
    <scope>NUCLEOTIDE SEQUENCE</scope>
    <source>
        <strain evidence="2">EGII</strain>
    </source>
</reference>
<evidence type="ECO:0000313" key="2">
    <source>
        <dbReference type="EMBL" id="CAD7004565.1"/>
    </source>
</evidence>
<sequence>MKNNKWLQYAVVAMRQSCGRSRNNNSSNETYVSDVSSSSISVGNNKHVKNLQRLKFSAKYKIFVGIAVLLHQPLLNILYYMPQTTLITVYFRAFCLPITTTIVFCFLLLRAYHKQLASLQQAVALLFKREFFLCTIYCFSIVSAIGGFRFYWFDAEQIKFSRQNSRKCIEITGM</sequence>
<dbReference type="Proteomes" id="UP000606786">
    <property type="component" value="Unassembled WGS sequence"/>
</dbReference>
<evidence type="ECO:0000256" key="1">
    <source>
        <dbReference type="SAM" id="Phobius"/>
    </source>
</evidence>
<protein>
    <submittedName>
        <fullName evidence="2">(Mediterranean fruit fly) hypothetical protein</fullName>
    </submittedName>
</protein>